<gene>
    <name evidence="2" type="ORF">Q7514_30365</name>
</gene>
<proteinExistence type="predicted"/>
<reference evidence="2 3" key="1">
    <citation type="submission" date="2023-07" db="EMBL/GenBank/DDBJ databases">
        <authorList>
            <person name="Girao M."/>
            <person name="Carvalho M.F."/>
        </authorList>
    </citation>
    <scope>NUCLEOTIDE SEQUENCE [LARGE SCALE GENOMIC DNA]</scope>
    <source>
        <strain evidence="2 3">YIM65754</strain>
    </source>
</reference>
<keyword evidence="3" id="KW-1185">Reference proteome</keyword>
<sequence length="138" mass="14759">MAHNETDQQFEGFDFHRDVVGDDLVVDGVVYDSHIWKEDGAGGVMRRSEAARDLEPTSQEIATDEILRRADAVAGDFAALARNISTGPNISELLAATRSCCATPRNGTCSPRVSRRSSAPRLRTPDDPGAGHGPAPVS</sequence>
<comment type="caution">
    <text evidence="2">The sequence shown here is derived from an EMBL/GenBank/DDBJ whole genome shotgun (WGS) entry which is preliminary data.</text>
</comment>
<organism evidence="2 3">
    <name type="scientific">Rhodococcus artemisiae</name>
    <dbReference type="NCBI Taxonomy" id="714159"/>
    <lineage>
        <taxon>Bacteria</taxon>
        <taxon>Bacillati</taxon>
        <taxon>Actinomycetota</taxon>
        <taxon>Actinomycetes</taxon>
        <taxon>Mycobacteriales</taxon>
        <taxon>Nocardiaceae</taxon>
        <taxon>Rhodococcus</taxon>
    </lineage>
</organism>
<evidence type="ECO:0000256" key="1">
    <source>
        <dbReference type="SAM" id="MobiDB-lite"/>
    </source>
</evidence>
<feature type="region of interest" description="Disordered" evidence="1">
    <location>
        <begin position="104"/>
        <end position="138"/>
    </location>
</feature>
<evidence type="ECO:0000313" key="3">
    <source>
        <dbReference type="Proteomes" id="UP001336020"/>
    </source>
</evidence>
<dbReference type="RefSeq" id="WP_330136976.1">
    <property type="nucleotide sequence ID" value="NZ_JAUTXY010000022.1"/>
</dbReference>
<protein>
    <submittedName>
        <fullName evidence="2">Uncharacterized protein</fullName>
    </submittedName>
</protein>
<evidence type="ECO:0000313" key="2">
    <source>
        <dbReference type="EMBL" id="MEE2061838.1"/>
    </source>
</evidence>
<feature type="compositionally biased region" description="Low complexity" evidence="1">
    <location>
        <begin position="110"/>
        <end position="122"/>
    </location>
</feature>
<name>A0ABU7LJW9_9NOCA</name>
<accession>A0ABU7LJW9</accession>
<dbReference type="EMBL" id="JAUTXY010000022">
    <property type="protein sequence ID" value="MEE2061838.1"/>
    <property type="molecule type" value="Genomic_DNA"/>
</dbReference>
<dbReference type="Proteomes" id="UP001336020">
    <property type="component" value="Unassembled WGS sequence"/>
</dbReference>